<comment type="caution">
    <text evidence="2">The sequence shown here is derived from an EMBL/GenBank/DDBJ whole genome shotgun (WGS) entry which is preliminary data.</text>
</comment>
<proteinExistence type="predicted"/>
<feature type="compositionally biased region" description="Pro residues" evidence="1">
    <location>
        <begin position="51"/>
        <end position="61"/>
    </location>
</feature>
<organism evidence="2 3">
    <name type="scientific">Brachionus plicatilis</name>
    <name type="common">Marine rotifer</name>
    <name type="synonym">Brachionus muelleri</name>
    <dbReference type="NCBI Taxonomy" id="10195"/>
    <lineage>
        <taxon>Eukaryota</taxon>
        <taxon>Metazoa</taxon>
        <taxon>Spiralia</taxon>
        <taxon>Gnathifera</taxon>
        <taxon>Rotifera</taxon>
        <taxon>Eurotatoria</taxon>
        <taxon>Monogononta</taxon>
        <taxon>Pseudotrocha</taxon>
        <taxon>Ploima</taxon>
        <taxon>Brachionidae</taxon>
        <taxon>Brachionus</taxon>
    </lineage>
</organism>
<feature type="non-terminal residue" evidence="2">
    <location>
        <position position="111"/>
    </location>
</feature>
<feature type="compositionally biased region" description="Polar residues" evidence="1">
    <location>
        <begin position="87"/>
        <end position="111"/>
    </location>
</feature>
<evidence type="ECO:0000313" key="2">
    <source>
        <dbReference type="EMBL" id="RNA26182.1"/>
    </source>
</evidence>
<reference evidence="2 3" key="1">
    <citation type="journal article" date="2018" name="Sci. Rep.">
        <title>Genomic signatures of local adaptation to the degree of environmental predictability in rotifers.</title>
        <authorList>
            <person name="Franch-Gras L."/>
            <person name="Hahn C."/>
            <person name="Garcia-Roger E.M."/>
            <person name="Carmona M.J."/>
            <person name="Serra M."/>
            <person name="Gomez A."/>
        </authorList>
    </citation>
    <scope>NUCLEOTIDE SEQUENCE [LARGE SCALE GENOMIC DNA]</scope>
    <source>
        <strain evidence="2">HYR1</strain>
    </source>
</reference>
<dbReference type="Proteomes" id="UP000276133">
    <property type="component" value="Unassembled WGS sequence"/>
</dbReference>
<name>A0A3M7RRN3_BRAPC</name>
<gene>
    <name evidence="2" type="ORF">BpHYR1_016050</name>
</gene>
<feature type="region of interest" description="Disordered" evidence="1">
    <location>
        <begin position="33"/>
        <end position="111"/>
    </location>
</feature>
<accession>A0A3M7RRN3</accession>
<sequence>MDETADIEHKIVIYSKVNTFLFVMQPNYQPMPNQASQNEMASVAAQYTKPPMNPAFMPPPMSAFQRPPQSNQPPQTNPALVRPPADLSQQVSNLSLNQPASTASPNFYQQQ</sequence>
<protein>
    <submittedName>
        <fullName evidence="2">Uncharacterized protein</fullName>
    </submittedName>
</protein>
<keyword evidence="3" id="KW-1185">Reference proteome</keyword>
<feature type="compositionally biased region" description="Low complexity" evidence="1">
    <location>
        <begin position="65"/>
        <end position="78"/>
    </location>
</feature>
<evidence type="ECO:0000256" key="1">
    <source>
        <dbReference type="SAM" id="MobiDB-lite"/>
    </source>
</evidence>
<dbReference type="AlphaFoldDB" id="A0A3M7RRN3"/>
<dbReference type="EMBL" id="REGN01002782">
    <property type="protein sequence ID" value="RNA26182.1"/>
    <property type="molecule type" value="Genomic_DNA"/>
</dbReference>
<evidence type="ECO:0000313" key="3">
    <source>
        <dbReference type="Proteomes" id="UP000276133"/>
    </source>
</evidence>